<dbReference type="CDD" id="cd10936">
    <property type="entry name" value="CE4_DAC2"/>
    <property type="match status" value="1"/>
</dbReference>
<dbReference type="PANTHER" id="PTHR30105:SF2">
    <property type="entry name" value="DIVERGENT POLYSACCHARIDE DEACETYLASE SUPERFAMILY"/>
    <property type="match status" value="1"/>
</dbReference>
<proteinExistence type="predicted"/>
<dbReference type="Gene3D" id="3.20.20.370">
    <property type="entry name" value="Glycoside hydrolase/deacetylase"/>
    <property type="match status" value="1"/>
</dbReference>
<protein>
    <submittedName>
        <fullName evidence="3">Divergent polysaccharide deacetylase family protein</fullName>
    </submittedName>
</protein>
<dbReference type="GO" id="GO:0005975">
    <property type="term" value="P:carbohydrate metabolic process"/>
    <property type="evidence" value="ECO:0007669"/>
    <property type="project" value="InterPro"/>
</dbReference>
<dbReference type="RefSeq" id="WP_194076584.1">
    <property type="nucleotide sequence ID" value="NZ_CP061839.1"/>
</dbReference>
<organism evidence="3 4">
    <name type="scientific">Treponema pedis</name>
    <dbReference type="NCBI Taxonomy" id="409322"/>
    <lineage>
        <taxon>Bacteria</taxon>
        <taxon>Pseudomonadati</taxon>
        <taxon>Spirochaetota</taxon>
        <taxon>Spirochaetia</taxon>
        <taxon>Spirochaetales</taxon>
        <taxon>Treponemataceae</taxon>
        <taxon>Treponema</taxon>
    </lineage>
</organism>
<feature type="compositionally biased region" description="Basic and acidic residues" evidence="1">
    <location>
        <begin position="93"/>
        <end position="114"/>
    </location>
</feature>
<feature type="transmembrane region" description="Helical" evidence="2">
    <location>
        <begin position="32"/>
        <end position="55"/>
    </location>
</feature>
<name>A0A7S7AXG6_9SPIR</name>
<dbReference type="InterPro" id="IPR006837">
    <property type="entry name" value="Divergent_DAC"/>
</dbReference>
<reference evidence="3 4" key="1">
    <citation type="submission" date="2020-09" db="EMBL/GenBank/DDBJ databases">
        <title>Characterization of Treponema spp. from bovine digital dermatitis in Korea.</title>
        <authorList>
            <person name="Espiritu H.M."/>
            <person name="Cho Y.I."/>
            <person name="Mamuad L."/>
        </authorList>
    </citation>
    <scope>NUCLEOTIDE SEQUENCE [LARGE SCALE GENOMIC DNA]</scope>
    <source>
        <strain evidence="3 4">KS1</strain>
    </source>
</reference>
<evidence type="ECO:0000313" key="4">
    <source>
        <dbReference type="Proteomes" id="UP000593915"/>
    </source>
</evidence>
<sequence>MAKKKESSKKASPKKTAAKKSTKRKNSKKNTLNYTGLAAGLFAVCIILIAVFLFIKPAVEQDKIKNFSGRTQDGIENKSSVRQGEIQSPLSENKNEKLKDNVKKDRTETADKPSKPATSEKPVQSESSAKLHKSEPSEKTEKPKTGGAGKEPRPEPSKDIPKPVKPSETESIAKLAANEGNAPIKDLPELPEKGRLIFVFDDAGHSLEQLKLFLDLPFPCTIAVLPRLAHSAEAAKRIRSSGKELILHQPMQSVNLNINPGEGSIQPGMSAEEIRQIVSSNIEEIAPVAGMNNHEGSLITSDENAMRVVLELCREKNIYFLDSRTTAKSVVPKTAKEMNFKIWERAVFLDNEKTVEHLQKQIAQGLEIASARGSAIMIGHIFTPQLAILLKEMYPELIKEGYSFSTISKENRASQ</sequence>
<feature type="compositionally biased region" description="Basic residues" evidence="1">
    <location>
        <begin position="10"/>
        <end position="28"/>
    </location>
</feature>
<dbReference type="Pfam" id="PF04748">
    <property type="entry name" value="Polysacc_deac_2"/>
    <property type="match status" value="1"/>
</dbReference>
<evidence type="ECO:0000256" key="2">
    <source>
        <dbReference type="SAM" id="Phobius"/>
    </source>
</evidence>
<dbReference type="PANTHER" id="PTHR30105">
    <property type="entry name" value="UNCHARACTERIZED YIBQ-RELATED"/>
    <property type="match status" value="1"/>
</dbReference>
<evidence type="ECO:0000256" key="1">
    <source>
        <dbReference type="SAM" id="MobiDB-lite"/>
    </source>
</evidence>
<keyword evidence="2" id="KW-0472">Membrane</keyword>
<dbReference type="InterPro" id="IPR011330">
    <property type="entry name" value="Glyco_hydro/deAcase_b/a-brl"/>
</dbReference>
<keyword evidence="2" id="KW-1133">Transmembrane helix</keyword>
<dbReference type="SUPFAM" id="SSF88713">
    <property type="entry name" value="Glycoside hydrolase/deacetylase"/>
    <property type="match status" value="1"/>
</dbReference>
<feature type="compositionally biased region" description="Polar residues" evidence="1">
    <location>
        <begin position="77"/>
        <end position="92"/>
    </location>
</feature>
<feature type="region of interest" description="Disordered" evidence="1">
    <location>
        <begin position="1"/>
        <end position="28"/>
    </location>
</feature>
<keyword evidence="2" id="KW-0812">Transmembrane</keyword>
<dbReference type="Proteomes" id="UP000593915">
    <property type="component" value="Chromosome"/>
</dbReference>
<gene>
    <name evidence="3" type="ORF">IFE08_01565</name>
</gene>
<evidence type="ECO:0000313" key="3">
    <source>
        <dbReference type="EMBL" id="QOW61126.1"/>
    </source>
</evidence>
<dbReference type="AlphaFoldDB" id="A0A7S7AXG6"/>
<accession>A0A7S7AXG6</accession>
<dbReference type="EMBL" id="CP061839">
    <property type="protein sequence ID" value="QOW61126.1"/>
    <property type="molecule type" value="Genomic_DNA"/>
</dbReference>
<feature type="region of interest" description="Disordered" evidence="1">
    <location>
        <begin position="69"/>
        <end position="169"/>
    </location>
</feature>
<feature type="compositionally biased region" description="Basic and acidic residues" evidence="1">
    <location>
        <begin position="132"/>
        <end position="168"/>
    </location>
</feature>